<proteinExistence type="inferred from homology"/>
<evidence type="ECO:0000256" key="6">
    <source>
        <dbReference type="ARBA" id="ARBA00022692"/>
    </source>
</evidence>
<keyword evidence="4 9" id="KW-1003">Cell membrane</keyword>
<keyword evidence="7 9" id="KW-1133">Transmembrane helix</keyword>
<evidence type="ECO:0000256" key="1">
    <source>
        <dbReference type="ARBA" id="ARBA00004429"/>
    </source>
</evidence>
<evidence type="ECO:0000256" key="2">
    <source>
        <dbReference type="ARBA" id="ARBA00007783"/>
    </source>
</evidence>
<keyword evidence="3 9" id="KW-0813">Transport</keyword>
<reference evidence="11 12" key="1">
    <citation type="submission" date="2016-07" db="EMBL/GenBank/DDBJ databases">
        <title>Draft genome of Scalindua rubra, obtained from a brine-seawater interface in the Red Sea, sheds light on salt adaptation in anammox bacteria.</title>
        <authorList>
            <person name="Speth D.R."/>
            <person name="Lagkouvardos I."/>
            <person name="Wang Y."/>
            <person name="Qian P.-Y."/>
            <person name="Dutilh B.E."/>
            <person name="Jetten M.S."/>
        </authorList>
    </citation>
    <scope>NUCLEOTIDE SEQUENCE [LARGE SCALE GENOMIC DNA]</scope>
    <source>
        <strain evidence="11">BSI-1</strain>
    </source>
</reference>
<evidence type="ECO:0000256" key="9">
    <source>
        <dbReference type="RuleBase" id="RU361157"/>
    </source>
</evidence>
<evidence type="ECO:0000256" key="8">
    <source>
        <dbReference type="ARBA" id="ARBA00023136"/>
    </source>
</evidence>
<feature type="transmembrane region" description="Helical" evidence="9">
    <location>
        <begin position="137"/>
        <end position="166"/>
    </location>
</feature>
<evidence type="ECO:0000256" key="3">
    <source>
        <dbReference type="ARBA" id="ARBA00022448"/>
    </source>
</evidence>
<dbReference type="InterPro" id="IPR047817">
    <property type="entry name" value="ABC2_TM_bact-type"/>
</dbReference>
<name>A0A1E3XG04_9BACT</name>
<dbReference type="EMBL" id="MAYW01000004">
    <property type="protein sequence ID" value="ODS34538.1"/>
    <property type="molecule type" value="Genomic_DNA"/>
</dbReference>
<keyword evidence="5" id="KW-0997">Cell inner membrane</keyword>
<gene>
    <name evidence="11" type="primary">wzm_1</name>
    <name evidence="11" type="ORF">SCARUB_00273</name>
</gene>
<feature type="transmembrane region" description="Helical" evidence="9">
    <location>
        <begin position="29"/>
        <end position="53"/>
    </location>
</feature>
<sequence length="258" mass="29714">MFIKNLYINRELLLQLTLRQIKSRYKQSVLGVSWALIRPFGMMIVFTIIFSKFVKVPSDGIPYPIFSYCALLPWTFFSTSLNTGINSMTSSVNLIQQIYFPREIFPLSAVMASFVDFGIASGIFVCLMIFYKIQISLYILWIIPILLLQIVFTIAVSMLGAALNVFYRDIGQALVFITQLWMYACPIIYPVSVVPEGYRRLYALNPMAGIIDGYRNVIIHGIAPNWEYLLISFVITILTFFCSYKIFKRLEMRFADVI</sequence>
<evidence type="ECO:0000256" key="4">
    <source>
        <dbReference type="ARBA" id="ARBA00022475"/>
    </source>
</evidence>
<evidence type="ECO:0000256" key="7">
    <source>
        <dbReference type="ARBA" id="ARBA00022989"/>
    </source>
</evidence>
<feature type="transmembrane region" description="Helical" evidence="9">
    <location>
        <begin position="228"/>
        <end position="247"/>
    </location>
</feature>
<accession>A0A1E3XG04</accession>
<dbReference type="GO" id="GO:0140359">
    <property type="term" value="F:ABC-type transporter activity"/>
    <property type="evidence" value="ECO:0007669"/>
    <property type="project" value="InterPro"/>
</dbReference>
<feature type="domain" description="ABC transmembrane type-2" evidence="10">
    <location>
        <begin position="30"/>
        <end position="250"/>
    </location>
</feature>
<dbReference type="PANTHER" id="PTHR30413:SF8">
    <property type="entry name" value="TRANSPORT PERMEASE PROTEIN"/>
    <property type="match status" value="1"/>
</dbReference>
<dbReference type="Pfam" id="PF01061">
    <property type="entry name" value="ABC2_membrane"/>
    <property type="match status" value="1"/>
</dbReference>
<keyword evidence="6 9" id="KW-0812">Transmembrane</keyword>
<protein>
    <recommendedName>
        <fullName evidence="9">Transport permease protein</fullName>
    </recommendedName>
</protein>
<dbReference type="Proteomes" id="UP000094056">
    <property type="component" value="Unassembled WGS sequence"/>
</dbReference>
<evidence type="ECO:0000256" key="5">
    <source>
        <dbReference type="ARBA" id="ARBA00022519"/>
    </source>
</evidence>
<dbReference type="PANTHER" id="PTHR30413">
    <property type="entry name" value="INNER MEMBRANE TRANSPORT PERMEASE"/>
    <property type="match status" value="1"/>
</dbReference>
<feature type="transmembrane region" description="Helical" evidence="9">
    <location>
        <begin position="173"/>
        <end position="192"/>
    </location>
</feature>
<comment type="caution">
    <text evidence="9">Lacks conserved residue(s) required for the propagation of feature annotation.</text>
</comment>
<comment type="subcellular location">
    <subcellularLocation>
        <location evidence="1">Cell inner membrane</location>
        <topology evidence="1">Multi-pass membrane protein</topology>
    </subcellularLocation>
    <subcellularLocation>
        <location evidence="9">Cell membrane</location>
        <topology evidence="9">Multi-pass membrane protein</topology>
    </subcellularLocation>
</comment>
<keyword evidence="8 9" id="KW-0472">Membrane</keyword>
<feature type="transmembrane region" description="Helical" evidence="9">
    <location>
        <begin position="104"/>
        <end position="131"/>
    </location>
</feature>
<comment type="caution">
    <text evidence="11">The sequence shown here is derived from an EMBL/GenBank/DDBJ whole genome shotgun (WGS) entry which is preliminary data.</text>
</comment>
<evidence type="ECO:0000313" key="11">
    <source>
        <dbReference type="EMBL" id="ODS34538.1"/>
    </source>
</evidence>
<evidence type="ECO:0000259" key="10">
    <source>
        <dbReference type="PROSITE" id="PS51012"/>
    </source>
</evidence>
<evidence type="ECO:0000313" key="12">
    <source>
        <dbReference type="Proteomes" id="UP000094056"/>
    </source>
</evidence>
<dbReference type="GO" id="GO:0005886">
    <property type="term" value="C:plasma membrane"/>
    <property type="evidence" value="ECO:0007669"/>
    <property type="project" value="UniProtKB-SubCell"/>
</dbReference>
<dbReference type="AlphaFoldDB" id="A0A1E3XG04"/>
<dbReference type="PROSITE" id="PS51012">
    <property type="entry name" value="ABC_TM2"/>
    <property type="match status" value="1"/>
</dbReference>
<organism evidence="11 12">
    <name type="scientific">Candidatus Scalindua rubra</name>
    <dbReference type="NCBI Taxonomy" id="1872076"/>
    <lineage>
        <taxon>Bacteria</taxon>
        <taxon>Pseudomonadati</taxon>
        <taxon>Planctomycetota</taxon>
        <taxon>Candidatus Brocadiia</taxon>
        <taxon>Candidatus Brocadiales</taxon>
        <taxon>Candidatus Scalinduaceae</taxon>
        <taxon>Candidatus Scalindua</taxon>
    </lineage>
</organism>
<dbReference type="GO" id="GO:0015920">
    <property type="term" value="P:lipopolysaccharide transport"/>
    <property type="evidence" value="ECO:0007669"/>
    <property type="project" value="TreeGrafter"/>
</dbReference>
<comment type="similarity">
    <text evidence="2 9">Belongs to the ABC-2 integral membrane protein family.</text>
</comment>
<dbReference type="InterPro" id="IPR013525">
    <property type="entry name" value="ABC2_TM"/>
</dbReference>